<dbReference type="InterPro" id="IPR013655">
    <property type="entry name" value="PAS_fold_3"/>
</dbReference>
<dbReference type="Pfam" id="PF13185">
    <property type="entry name" value="GAF_2"/>
    <property type="match status" value="1"/>
</dbReference>
<gene>
    <name evidence="3" type="ORF">AVDCRST_MAG50-1726</name>
</gene>
<dbReference type="InterPro" id="IPR000014">
    <property type="entry name" value="PAS"/>
</dbReference>
<dbReference type="InterPro" id="IPR000700">
    <property type="entry name" value="PAS-assoc_C"/>
</dbReference>
<dbReference type="SMART" id="SM00065">
    <property type="entry name" value="GAF"/>
    <property type="match status" value="1"/>
</dbReference>
<dbReference type="InterPro" id="IPR001932">
    <property type="entry name" value="PPM-type_phosphatase-like_dom"/>
</dbReference>
<dbReference type="PANTHER" id="PTHR43156">
    <property type="entry name" value="STAGE II SPORULATION PROTEIN E-RELATED"/>
    <property type="match status" value="1"/>
</dbReference>
<keyword evidence="1" id="KW-0378">Hydrolase</keyword>
<reference evidence="3" key="1">
    <citation type="submission" date="2020-02" db="EMBL/GenBank/DDBJ databases">
        <authorList>
            <person name="Meier V. D."/>
        </authorList>
    </citation>
    <scope>NUCLEOTIDE SEQUENCE</scope>
    <source>
        <strain evidence="3">AVDCRST_MAG50</strain>
    </source>
</reference>
<protein>
    <submittedName>
        <fullName evidence="3">Serine phosphatase RsbU, regulator of sigma subunit</fullName>
    </submittedName>
</protein>
<dbReference type="SUPFAM" id="SSF81606">
    <property type="entry name" value="PP2C-like"/>
    <property type="match status" value="1"/>
</dbReference>
<dbReference type="InterPro" id="IPR035965">
    <property type="entry name" value="PAS-like_dom_sf"/>
</dbReference>
<dbReference type="PROSITE" id="PS50113">
    <property type="entry name" value="PAC"/>
    <property type="match status" value="1"/>
</dbReference>
<dbReference type="Gene3D" id="2.10.70.100">
    <property type="match status" value="1"/>
</dbReference>
<dbReference type="CDD" id="cd00130">
    <property type="entry name" value="PAS"/>
    <property type="match status" value="1"/>
</dbReference>
<dbReference type="InterPro" id="IPR001610">
    <property type="entry name" value="PAC"/>
</dbReference>
<dbReference type="InterPro" id="IPR052016">
    <property type="entry name" value="Bact_Sigma-Reg"/>
</dbReference>
<dbReference type="GO" id="GO:0016791">
    <property type="term" value="F:phosphatase activity"/>
    <property type="evidence" value="ECO:0007669"/>
    <property type="project" value="TreeGrafter"/>
</dbReference>
<dbReference type="SMART" id="SM00331">
    <property type="entry name" value="PP2C_SIG"/>
    <property type="match status" value="1"/>
</dbReference>
<dbReference type="InterPro" id="IPR029016">
    <property type="entry name" value="GAF-like_dom_sf"/>
</dbReference>
<dbReference type="SUPFAM" id="SSF55781">
    <property type="entry name" value="GAF domain-like"/>
    <property type="match status" value="1"/>
</dbReference>
<dbReference type="PANTHER" id="PTHR43156:SF2">
    <property type="entry name" value="STAGE II SPORULATION PROTEIN E"/>
    <property type="match status" value="1"/>
</dbReference>
<dbReference type="Gene3D" id="3.60.40.10">
    <property type="entry name" value="PPM-type phosphatase domain"/>
    <property type="match status" value="1"/>
</dbReference>
<dbReference type="SMART" id="SM00086">
    <property type="entry name" value="PAC"/>
    <property type="match status" value="1"/>
</dbReference>
<dbReference type="Pfam" id="PF08447">
    <property type="entry name" value="PAS_3"/>
    <property type="match status" value="1"/>
</dbReference>
<sequence length="787" mass="86059">MIDTVVHRFVEAREGIKRQAVAAHDAGSSHTQLELHLSYEAAEAGEAYLAALDEVDAYCRAMRLLTLETPPEQRVFRRWYVEELVRQVRAAAAGEEPGEPMTFEQRLLQEIASVASADRRSDRAVRLYTVSVALAAAASVEDVSTVVLNEGVDALSASGAGVLLVDDAHQLTVTGTVGYDDELVDRLRHESADAELPAAHALRTGQAVWLESPAELHARFPTLHGIEATTVSMCAVPLEMGGSLVGALRFSFDRARLFDEDERRFVLALAAQCAQALHRTRLEQKTKEDSFRVAVDTMIDPVMMCRPERDSSGGIVDLRLEYVNAAGLDPRQQPIGRLLSELWPGVQAQGLLQQYLDVAVTGEPLVLDAYRFDDSESQASGARVYDLRATRIGDLVFIVYRNVTQRVEREQEALRHREALAEAQRIANVGSWLRDTETETVQWSDQFFEICGLDPATVRPSREVFRDLLGPKGRVEFEAAVLNAATEGARFQLEQRLTRPDGDVRDVVITGEATADATGRVTITRGTVQDVTDQRFVELALQRSQERLREEHRTVQILQSAILPTALPDIPGASIAARYLPASERTGVGGDFYDAFPLADGRVLLTVGDVAGKGVGAAEAVGQLRNSLRMAAIIDPSPAVIVQRLNQLIERGFSAPFATAVIGIYSPDDGRFDWASAGHLPLVLRDTAGGVRLLEEKPTHPPLGVAPYHLRPLHSVVLERGEMLLLYTDGLVERRGEAIDVGFQRLVDIVRAAANGPGAMTAAILDAATVADGNRRDDICLLLLTRH</sequence>
<evidence type="ECO:0000313" key="3">
    <source>
        <dbReference type="EMBL" id="CAA9241415.1"/>
    </source>
</evidence>
<proteinExistence type="predicted"/>
<dbReference type="Gene3D" id="3.30.450.20">
    <property type="entry name" value="PAS domain"/>
    <property type="match status" value="2"/>
</dbReference>
<organism evidence="3">
    <name type="scientific">uncultured Acidimicrobiales bacterium</name>
    <dbReference type="NCBI Taxonomy" id="310071"/>
    <lineage>
        <taxon>Bacteria</taxon>
        <taxon>Bacillati</taxon>
        <taxon>Actinomycetota</taxon>
        <taxon>Acidimicrobiia</taxon>
        <taxon>Acidimicrobiales</taxon>
        <taxon>environmental samples</taxon>
    </lineage>
</organism>
<dbReference type="SUPFAM" id="SSF55785">
    <property type="entry name" value="PYP-like sensor domain (PAS domain)"/>
    <property type="match status" value="1"/>
</dbReference>
<dbReference type="AlphaFoldDB" id="A0A6J4I562"/>
<dbReference type="InterPro" id="IPR003018">
    <property type="entry name" value="GAF"/>
</dbReference>
<accession>A0A6J4I562</accession>
<dbReference type="Pfam" id="PF08448">
    <property type="entry name" value="PAS_4"/>
    <property type="match status" value="1"/>
</dbReference>
<dbReference type="Pfam" id="PF07228">
    <property type="entry name" value="SpoIIE"/>
    <property type="match status" value="1"/>
</dbReference>
<dbReference type="EMBL" id="CADCTF010000092">
    <property type="protein sequence ID" value="CAA9241415.1"/>
    <property type="molecule type" value="Genomic_DNA"/>
</dbReference>
<feature type="domain" description="PAC" evidence="2">
    <location>
        <begin position="491"/>
        <end position="543"/>
    </location>
</feature>
<evidence type="ECO:0000259" key="2">
    <source>
        <dbReference type="PROSITE" id="PS50113"/>
    </source>
</evidence>
<name>A0A6J4I562_9ACTN</name>
<dbReference type="NCBIfam" id="TIGR00229">
    <property type="entry name" value="sensory_box"/>
    <property type="match status" value="1"/>
</dbReference>
<dbReference type="InterPro" id="IPR036457">
    <property type="entry name" value="PPM-type-like_dom_sf"/>
</dbReference>
<dbReference type="Gene3D" id="3.30.450.40">
    <property type="match status" value="1"/>
</dbReference>
<dbReference type="InterPro" id="IPR013656">
    <property type="entry name" value="PAS_4"/>
</dbReference>
<evidence type="ECO:0000256" key="1">
    <source>
        <dbReference type="ARBA" id="ARBA00022801"/>
    </source>
</evidence>